<evidence type="ECO:0000256" key="2">
    <source>
        <dbReference type="ARBA" id="ARBA00004613"/>
    </source>
</evidence>
<keyword evidence="6" id="KW-0964">Secreted</keyword>
<feature type="domain" description="Beta-mannosidase Ig-fold" evidence="14">
    <location>
        <begin position="756"/>
        <end position="823"/>
    </location>
</feature>
<dbReference type="PATRIC" id="fig|1432052.4.peg.2479"/>
<dbReference type="SUPFAM" id="SSF49303">
    <property type="entry name" value="beta-Galactosidase/glucuronidase domain"/>
    <property type="match status" value="2"/>
</dbReference>
<comment type="caution">
    <text evidence="17">The sequence shown here is derived from an EMBL/GenBank/DDBJ whole genome shotgun (WGS) entry which is preliminary data.</text>
</comment>
<evidence type="ECO:0000256" key="3">
    <source>
        <dbReference type="ARBA" id="ARBA00004740"/>
    </source>
</evidence>
<dbReference type="SUPFAM" id="SSF49785">
    <property type="entry name" value="Galactose-binding domain-like"/>
    <property type="match status" value="1"/>
</dbReference>
<evidence type="ECO:0000259" key="13">
    <source>
        <dbReference type="Pfam" id="PF00703"/>
    </source>
</evidence>
<dbReference type="InterPro" id="IPR017853">
    <property type="entry name" value="GH"/>
</dbReference>
<dbReference type="AlphaFoldDB" id="A0A1E3ACV0"/>
<evidence type="ECO:0000256" key="8">
    <source>
        <dbReference type="ARBA" id="ARBA00023180"/>
    </source>
</evidence>
<dbReference type="GO" id="GO:0004567">
    <property type="term" value="F:beta-mannosidase activity"/>
    <property type="evidence" value="ECO:0007669"/>
    <property type="project" value="UniProtKB-EC"/>
</dbReference>
<dbReference type="GO" id="GO:0005975">
    <property type="term" value="P:carbohydrate metabolic process"/>
    <property type="evidence" value="ECO:0007669"/>
    <property type="project" value="InterPro"/>
</dbReference>
<comment type="pathway">
    <text evidence="3">Glycan metabolism; N-glycan degradation.</text>
</comment>
<dbReference type="InterPro" id="IPR008979">
    <property type="entry name" value="Galactose-bd-like_sf"/>
</dbReference>
<dbReference type="Gene3D" id="2.60.40.10">
    <property type="entry name" value="Immunoglobulins"/>
    <property type="match status" value="2"/>
</dbReference>
<dbReference type="GO" id="GO:0006516">
    <property type="term" value="P:glycoprotein catabolic process"/>
    <property type="evidence" value="ECO:0007669"/>
    <property type="project" value="TreeGrafter"/>
</dbReference>
<comment type="subunit">
    <text evidence="4">Homodimer.</text>
</comment>
<dbReference type="FunFam" id="3.20.20.80:FF:000050">
    <property type="entry name" value="Beta-mannosidase B"/>
    <property type="match status" value="1"/>
</dbReference>
<dbReference type="InterPro" id="IPR041447">
    <property type="entry name" value="Mannosidase_ig"/>
</dbReference>
<gene>
    <name evidence="17" type="primary">csxA_5</name>
    <name evidence="17" type="ORF">BEI61_02217</name>
</gene>
<dbReference type="InterPro" id="IPR006102">
    <property type="entry name" value="Ig-like_GH2"/>
</dbReference>
<dbReference type="Gene3D" id="3.20.20.80">
    <property type="entry name" value="Glycosidases"/>
    <property type="match status" value="1"/>
</dbReference>
<evidence type="ECO:0000256" key="12">
    <source>
        <dbReference type="ARBA" id="ARBA00041614"/>
    </source>
</evidence>
<keyword evidence="7 17" id="KW-0378">Hydrolase</keyword>
<feature type="domain" description="Beta-mannosidase-like galactose-binding" evidence="16">
    <location>
        <begin position="10"/>
        <end position="176"/>
    </location>
</feature>
<dbReference type="GO" id="GO:0005576">
    <property type="term" value="C:extracellular region"/>
    <property type="evidence" value="ECO:0007669"/>
    <property type="project" value="UniProtKB-SubCell"/>
</dbReference>
<dbReference type="EC" id="3.2.1.25" evidence="5"/>
<evidence type="ECO:0000259" key="15">
    <source>
        <dbReference type="Pfam" id="PF17786"/>
    </source>
</evidence>
<dbReference type="Pfam" id="PF22666">
    <property type="entry name" value="Glyco_hydro_2_N2"/>
    <property type="match status" value="1"/>
</dbReference>
<comment type="catalytic activity">
    <reaction evidence="1">
        <text>Hydrolysis of terminal, non-reducing beta-D-mannose residues in beta-D-mannosides.</text>
        <dbReference type="EC" id="3.2.1.25"/>
    </reaction>
</comment>
<evidence type="ECO:0000256" key="11">
    <source>
        <dbReference type="ARBA" id="ARBA00041069"/>
    </source>
</evidence>
<comment type="subcellular location">
    <subcellularLocation>
        <location evidence="2">Secreted</location>
    </subcellularLocation>
</comment>
<comment type="similarity">
    <text evidence="10">Belongs to the glycosyl hydrolase 2 family. Beta-mannosidase B subfamily.</text>
</comment>
<evidence type="ECO:0000313" key="18">
    <source>
        <dbReference type="Proteomes" id="UP000094067"/>
    </source>
</evidence>
<dbReference type="PANTHER" id="PTHR43730:SF1">
    <property type="entry name" value="BETA-MANNOSIDASE"/>
    <property type="match status" value="1"/>
</dbReference>
<keyword evidence="9 17" id="KW-0326">Glycosidase</keyword>
<accession>A0A1E3ACV0</accession>
<dbReference type="InterPro" id="IPR013783">
    <property type="entry name" value="Ig-like_fold"/>
</dbReference>
<feature type="domain" description="Mannosidase Ig/CBM-like" evidence="15">
    <location>
        <begin position="669"/>
        <end position="752"/>
    </location>
</feature>
<dbReference type="InterPro" id="IPR050887">
    <property type="entry name" value="Beta-mannosidase_GH2"/>
</dbReference>
<feature type="domain" description="Glycoside hydrolase family 2 immunoglobulin-like beta-sandwich" evidence="13">
    <location>
        <begin position="230"/>
        <end position="297"/>
    </location>
</feature>
<evidence type="ECO:0000256" key="10">
    <source>
        <dbReference type="ARBA" id="ARBA00038429"/>
    </source>
</evidence>
<dbReference type="RefSeq" id="WP_069152309.1">
    <property type="nucleotide sequence ID" value="NZ_MCGH01000002.1"/>
</dbReference>
<dbReference type="Pfam" id="PF17786">
    <property type="entry name" value="Mannosidase_ig"/>
    <property type="match status" value="1"/>
</dbReference>
<dbReference type="Pfam" id="PF00703">
    <property type="entry name" value="Glyco_hydro_2"/>
    <property type="match status" value="1"/>
</dbReference>
<protein>
    <recommendedName>
        <fullName evidence="11">Beta-mannosidase B</fullName>
        <ecNumber evidence="5">3.2.1.25</ecNumber>
    </recommendedName>
    <alternativeName>
        <fullName evidence="12">Mannanase B</fullName>
    </alternativeName>
</protein>
<dbReference type="Pfam" id="PF17753">
    <property type="entry name" value="Ig_mannosidase"/>
    <property type="match status" value="1"/>
</dbReference>
<dbReference type="InterPro" id="IPR041625">
    <property type="entry name" value="Beta-mannosidase_Ig"/>
</dbReference>
<evidence type="ECO:0000256" key="5">
    <source>
        <dbReference type="ARBA" id="ARBA00012754"/>
    </source>
</evidence>
<keyword evidence="8" id="KW-0325">Glycoprotein</keyword>
<dbReference type="Proteomes" id="UP000094067">
    <property type="component" value="Unassembled WGS sequence"/>
</dbReference>
<evidence type="ECO:0000256" key="7">
    <source>
        <dbReference type="ARBA" id="ARBA00022801"/>
    </source>
</evidence>
<evidence type="ECO:0000256" key="6">
    <source>
        <dbReference type="ARBA" id="ARBA00022525"/>
    </source>
</evidence>
<name>A0A1E3ACV0_9FIRM</name>
<dbReference type="Gene3D" id="2.60.120.260">
    <property type="entry name" value="Galactose-binding domain-like"/>
    <property type="match status" value="1"/>
</dbReference>
<reference evidence="17 18" key="1">
    <citation type="submission" date="2016-07" db="EMBL/GenBank/DDBJ databases">
        <title>Characterization of isolates of Eisenbergiella tayi derived from blood cultures, using whole genome sequencing.</title>
        <authorList>
            <person name="Burdz T."/>
            <person name="Wiebe D."/>
            <person name="Huynh C."/>
            <person name="Bernard K."/>
        </authorList>
    </citation>
    <scope>NUCLEOTIDE SEQUENCE [LARGE SCALE GENOMIC DNA]</scope>
    <source>
        <strain evidence="17 18">NML 110608</strain>
    </source>
</reference>
<sequence length="824" mass="95620">MRKKELDHGWMMRQNGTGEFLPAVVPGSVYTDLMANGKMEDPYYRDNEYQALEVISHDYEYRVDFTAEAEIREEDEVLLRFDGIDTLADIWLNEVYLGKTNNMHRIWEFSVKSLLKEENTLRAVLYSPTEFIARSYEEEPIIGCVDAMKGLPRLRKGHSMFGWDWGPRIPDAGIWRKVSLLGVHKGRLESVSVMQTHEDGRVLLGFQPEILKCCEGGEKRAGAGDGFSCHITVTDPKGKQQDTRLEEDISEKGEMEIKEPCLWWPNGYGEQPLYTVCVQLWKDGELLDVWERRIGLRTMGVSRRKDEFGEEFAHEVNGVRIFAMGADYIPEDNLLPRVNGERTRRLLEACRDAHFNVIRVWGGGYYPDDFFYDICDELGLVVWQDFMFACCVYDLTEEFDRNIRAEFADNIRRIRHHASLGLWCGNNEMEYFLEMDEKGWCLKPSQKSDYFKMFEYIIPQVLKELDPNTFYWPASPSSGGGFDAPNDENRGDVHYWDVWHGGKPFTEYRKFFFRYLSEFGFQSFPSLQTVETFTRPEERNIFSYVMEKHQRNSSANGKIMSYMEQTFLYPSRFDTILYASQLLQAEAMRCGVEHFRRNRGRCMGTVIWQLNDCWPAASWSSIDYYGRWKALHYYAKRFFAPVLLSCEEEGMLTQDPNVNAQPCEVRRSIRLNVANETMQTQRGMVIWSLRDPSAAIIREESVRIEAGPLSSLWLDKVELPEAGLFENYVSFRLEADGEILSSGSVLFCAPKYFAFRDPCLQVRAEGEELVVTADAYARSVEIHNAADDMLLEDNYFDMDAGTRRVKIREGKPEGLTIRSVYDIR</sequence>
<evidence type="ECO:0000313" key="17">
    <source>
        <dbReference type="EMBL" id="ODM06327.1"/>
    </source>
</evidence>
<dbReference type="InterPro" id="IPR036156">
    <property type="entry name" value="Beta-gal/glucu_dom_sf"/>
</dbReference>
<dbReference type="EMBL" id="MCGH01000002">
    <property type="protein sequence ID" value="ODM06327.1"/>
    <property type="molecule type" value="Genomic_DNA"/>
</dbReference>
<evidence type="ECO:0000256" key="9">
    <source>
        <dbReference type="ARBA" id="ARBA00023295"/>
    </source>
</evidence>
<proteinExistence type="inferred from homology"/>
<dbReference type="SUPFAM" id="SSF51445">
    <property type="entry name" value="(Trans)glycosidases"/>
    <property type="match status" value="1"/>
</dbReference>
<evidence type="ECO:0000259" key="14">
    <source>
        <dbReference type="Pfam" id="PF17753"/>
    </source>
</evidence>
<evidence type="ECO:0000256" key="1">
    <source>
        <dbReference type="ARBA" id="ARBA00000829"/>
    </source>
</evidence>
<dbReference type="InterPro" id="IPR054593">
    <property type="entry name" value="Beta-mannosidase-like_N2"/>
</dbReference>
<evidence type="ECO:0000256" key="4">
    <source>
        <dbReference type="ARBA" id="ARBA00011738"/>
    </source>
</evidence>
<dbReference type="PANTHER" id="PTHR43730">
    <property type="entry name" value="BETA-MANNOSIDASE"/>
    <property type="match status" value="1"/>
</dbReference>
<organism evidence="17 18">
    <name type="scientific">Eisenbergiella tayi</name>
    <dbReference type="NCBI Taxonomy" id="1432052"/>
    <lineage>
        <taxon>Bacteria</taxon>
        <taxon>Bacillati</taxon>
        <taxon>Bacillota</taxon>
        <taxon>Clostridia</taxon>
        <taxon>Lachnospirales</taxon>
        <taxon>Lachnospiraceae</taxon>
        <taxon>Eisenbergiella</taxon>
    </lineage>
</organism>
<evidence type="ECO:0000259" key="16">
    <source>
        <dbReference type="Pfam" id="PF22666"/>
    </source>
</evidence>